<feature type="compositionally biased region" description="Basic and acidic residues" evidence="1">
    <location>
        <begin position="55"/>
        <end position="66"/>
    </location>
</feature>
<name>A0ABN7SD94_OIKDI</name>
<proteinExistence type="predicted"/>
<feature type="compositionally biased region" description="Polar residues" evidence="1">
    <location>
        <begin position="44"/>
        <end position="54"/>
    </location>
</feature>
<keyword evidence="4" id="KW-1185">Reference proteome</keyword>
<feature type="chain" id="PRO_5046138297" evidence="2">
    <location>
        <begin position="24"/>
        <end position="220"/>
    </location>
</feature>
<evidence type="ECO:0000256" key="1">
    <source>
        <dbReference type="SAM" id="MobiDB-lite"/>
    </source>
</evidence>
<feature type="signal peptide" evidence="2">
    <location>
        <begin position="1"/>
        <end position="23"/>
    </location>
</feature>
<evidence type="ECO:0000313" key="4">
    <source>
        <dbReference type="Proteomes" id="UP001158576"/>
    </source>
</evidence>
<dbReference type="SUPFAM" id="SSF50814">
    <property type="entry name" value="Lipocalins"/>
    <property type="match status" value="1"/>
</dbReference>
<evidence type="ECO:0000313" key="3">
    <source>
        <dbReference type="EMBL" id="CAG5095554.1"/>
    </source>
</evidence>
<accession>A0ABN7SD94</accession>
<evidence type="ECO:0000256" key="2">
    <source>
        <dbReference type="SAM" id="SignalP"/>
    </source>
</evidence>
<sequence length="220" mass="24873">MVNWGYPACGICAALGLLCITSSFFVNDQSGSADSHFVNSVSTQSPTVVRPSQNTEEKKVRTETDNARQNDPEYLNYLEGMWTPVKTVGLEEYLEAENGPLWYQQIAKSKLGAPDIEFARIGTYEFAFIVRIGIIFNKSFPFYLDRSFEQDSILGDTVVTYPRIKKNHLSFKITGSRAGLTRNKIEIKDKDFLILTSTLVDKNVTFQRTFERIALDPTES</sequence>
<feature type="region of interest" description="Disordered" evidence="1">
    <location>
        <begin position="44"/>
        <end position="66"/>
    </location>
</feature>
<dbReference type="Gene3D" id="2.40.128.20">
    <property type="match status" value="1"/>
</dbReference>
<gene>
    <name evidence="3" type="ORF">OKIOD_LOCUS5795</name>
</gene>
<protein>
    <submittedName>
        <fullName evidence="3">Oidioi.mRNA.OKI2018_I69.XSR.g14237.t1.cds</fullName>
    </submittedName>
</protein>
<reference evidence="3 4" key="1">
    <citation type="submission" date="2021-04" db="EMBL/GenBank/DDBJ databases">
        <authorList>
            <person name="Bliznina A."/>
        </authorList>
    </citation>
    <scope>NUCLEOTIDE SEQUENCE [LARGE SCALE GENOMIC DNA]</scope>
</reference>
<dbReference type="Proteomes" id="UP001158576">
    <property type="component" value="Chromosome XSR"/>
</dbReference>
<dbReference type="InterPro" id="IPR012674">
    <property type="entry name" value="Calycin"/>
</dbReference>
<dbReference type="EMBL" id="OU015569">
    <property type="protein sequence ID" value="CAG5095554.1"/>
    <property type="molecule type" value="Genomic_DNA"/>
</dbReference>
<keyword evidence="2" id="KW-0732">Signal</keyword>
<organism evidence="3 4">
    <name type="scientific">Oikopleura dioica</name>
    <name type="common">Tunicate</name>
    <dbReference type="NCBI Taxonomy" id="34765"/>
    <lineage>
        <taxon>Eukaryota</taxon>
        <taxon>Metazoa</taxon>
        <taxon>Chordata</taxon>
        <taxon>Tunicata</taxon>
        <taxon>Appendicularia</taxon>
        <taxon>Copelata</taxon>
        <taxon>Oikopleuridae</taxon>
        <taxon>Oikopleura</taxon>
    </lineage>
</organism>